<evidence type="ECO:0000313" key="1">
    <source>
        <dbReference type="EMBL" id="PDW02505.1"/>
    </source>
</evidence>
<accession>A0A2A6RHZ4</accession>
<dbReference type="Proteomes" id="UP000220527">
    <property type="component" value="Unassembled WGS sequence"/>
</dbReference>
<reference evidence="2" key="1">
    <citation type="submission" date="2017-08" db="EMBL/GenBank/DDBJ databases">
        <authorList>
            <person name="Grouzdev D.S."/>
            <person name="Gaisin V.A."/>
            <person name="Rysina M.S."/>
            <person name="Gorlenko V.M."/>
        </authorList>
    </citation>
    <scope>NUCLEOTIDE SEQUENCE [LARGE SCALE GENOMIC DNA]</scope>
    <source>
        <strain evidence="2">Kir15-3F</strain>
    </source>
</reference>
<evidence type="ECO:0000313" key="2">
    <source>
        <dbReference type="Proteomes" id="UP000220527"/>
    </source>
</evidence>
<protein>
    <submittedName>
        <fullName evidence="1">Uncharacterized protein</fullName>
    </submittedName>
</protein>
<sequence>MALQLDRITPTSIGENYVFKVDHRDGTGEKSQWIISLELELAVFEFGYRCDWLSSGKSSLWSLYVVEKKPYILGVSPLYLWDIDNVVYVYDWEKLIKSIVDTPYLTLPFTCAFSRGDLLYQPTDVSQLLFGDEDIKQVIEAKFHAASQRELVFSRPYLTHYLMGEQESPFAIIHDDSAIYNDQIFAITESGLFSAETHKPKKNKKKINHKADKLWEGIGTSIQVGARAIAIAAGNDGLFEYQFRHEHQPKQLSSRHTLFANWAFTSIYGSSDMEPSYLAAFYWQRDDQFEDIEGVRPKYTRQFSGIMEEARIFGQQKFEIGLSWGRQEKMYRVSSTGLEAVRFKQGNLTSDDKTAFEVLGLFDLGFSNGTEQVVSGGISYFGVIIETGDGLHVIESSGNTHFIQGPMTRWRVFPRSVQYENYLHVILEDRIDIYSFNNDYFVNQREKAIGIEYKINLPVSKK</sequence>
<dbReference type="EMBL" id="NQWI01000064">
    <property type="protein sequence ID" value="PDW02505.1"/>
    <property type="molecule type" value="Genomic_DNA"/>
</dbReference>
<dbReference type="AlphaFoldDB" id="A0A2A6RHZ4"/>
<name>A0A2A6RHZ4_9CHLR</name>
<comment type="caution">
    <text evidence="1">The sequence shown here is derived from an EMBL/GenBank/DDBJ whole genome shotgun (WGS) entry which is preliminary data.</text>
</comment>
<organism evidence="1 2">
    <name type="scientific">Candidatus Viridilinea mediisalina</name>
    <dbReference type="NCBI Taxonomy" id="2024553"/>
    <lineage>
        <taxon>Bacteria</taxon>
        <taxon>Bacillati</taxon>
        <taxon>Chloroflexota</taxon>
        <taxon>Chloroflexia</taxon>
        <taxon>Chloroflexales</taxon>
        <taxon>Chloroflexineae</taxon>
        <taxon>Oscillochloridaceae</taxon>
        <taxon>Candidatus Viridilinea</taxon>
    </lineage>
</organism>
<dbReference type="OrthoDB" id="8477882at2"/>
<gene>
    <name evidence="1" type="ORF">CJ255_13565</name>
</gene>
<keyword evidence="2" id="KW-1185">Reference proteome</keyword>
<proteinExistence type="predicted"/>